<evidence type="ECO:0000313" key="13">
    <source>
        <dbReference type="EMBL" id="HIR71087.1"/>
    </source>
</evidence>
<reference evidence="13" key="1">
    <citation type="submission" date="2020-10" db="EMBL/GenBank/DDBJ databases">
        <authorList>
            <person name="Gilroy R."/>
        </authorList>
    </citation>
    <scope>NUCLEOTIDE SEQUENCE</scope>
    <source>
        <strain evidence="13">ChiSjej5B23-6657</strain>
    </source>
</reference>
<keyword evidence="10" id="KW-0175">Coiled coil</keyword>
<dbReference type="AlphaFoldDB" id="A0A9D1JB43"/>
<evidence type="ECO:0000256" key="1">
    <source>
        <dbReference type="ARBA" id="ARBA00000085"/>
    </source>
</evidence>
<dbReference type="InterPro" id="IPR036097">
    <property type="entry name" value="HisK_dim/P_sf"/>
</dbReference>
<proteinExistence type="predicted"/>
<evidence type="ECO:0000256" key="11">
    <source>
        <dbReference type="SAM" id="Phobius"/>
    </source>
</evidence>
<dbReference type="Proteomes" id="UP000823912">
    <property type="component" value="Unassembled WGS sequence"/>
</dbReference>
<dbReference type="InterPro" id="IPR003594">
    <property type="entry name" value="HATPase_dom"/>
</dbReference>
<protein>
    <recommendedName>
        <fullName evidence="3">histidine kinase</fullName>
        <ecNumber evidence="3">2.7.13.3</ecNumber>
    </recommendedName>
</protein>
<sequence>MSGKVYLKNRLPAILVNLLGMTALALFLMAGGTGLSGIVLILTVWLLVLAGYLTVSYVAQKRYLDHLLEMTRNLKERYLIPEIMEEPLLADQQVFYRIMKMAEKSMLEEIEAVQRERKEYREYIEQWIHEVKTPITAIRLLCENHRSDTSRELLAELEHINRYTEQALYYARSEETQRDYLIRETSLGDVIHGAVADNKYLLRRHQVKVEVEDAGICAYTDDKWLRFLLDQLISNAVKYRGSEPKLRFVAGERQGRVFLAVEDNGIGIPESDLPRIFDKGFTGTNGRLQKSSTGIGLYLCRKLCDKLGIGLTGESGGRGKGTRMELTFPVDDFIAEVQEK</sequence>
<keyword evidence="11" id="KW-0472">Membrane</keyword>
<evidence type="ECO:0000256" key="7">
    <source>
        <dbReference type="ARBA" id="ARBA00022777"/>
    </source>
</evidence>
<name>A0A9D1JB43_9FIRM</name>
<dbReference type="SUPFAM" id="SSF47384">
    <property type="entry name" value="Homodimeric domain of signal transducing histidine kinase"/>
    <property type="match status" value="1"/>
</dbReference>
<keyword evidence="7 13" id="KW-0418">Kinase</keyword>
<dbReference type="PANTHER" id="PTHR44936">
    <property type="entry name" value="SENSOR PROTEIN CREC"/>
    <property type="match status" value="1"/>
</dbReference>
<evidence type="ECO:0000256" key="6">
    <source>
        <dbReference type="ARBA" id="ARBA00022679"/>
    </source>
</evidence>
<dbReference type="GO" id="GO:0003677">
    <property type="term" value="F:DNA binding"/>
    <property type="evidence" value="ECO:0007669"/>
    <property type="project" value="InterPro"/>
</dbReference>
<dbReference type="SMART" id="SM00388">
    <property type="entry name" value="HisKA"/>
    <property type="match status" value="1"/>
</dbReference>
<dbReference type="InterPro" id="IPR036890">
    <property type="entry name" value="HATPase_C_sf"/>
</dbReference>
<comment type="subcellular location">
    <subcellularLocation>
        <location evidence="2">Cell membrane</location>
        <topology evidence="2">Multi-pass membrane protein</topology>
    </subcellularLocation>
</comment>
<dbReference type="InterPro" id="IPR003661">
    <property type="entry name" value="HisK_dim/P_dom"/>
</dbReference>
<feature type="transmembrane region" description="Helical" evidence="11">
    <location>
        <begin position="38"/>
        <end position="59"/>
    </location>
</feature>
<dbReference type="CDD" id="cd00082">
    <property type="entry name" value="HisKA"/>
    <property type="match status" value="1"/>
</dbReference>
<evidence type="ECO:0000256" key="3">
    <source>
        <dbReference type="ARBA" id="ARBA00012438"/>
    </source>
</evidence>
<dbReference type="InterPro" id="IPR005467">
    <property type="entry name" value="His_kinase_dom"/>
</dbReference>
<feature type="coiled-coil region" evidence="10">
    <location>
        <begin position="103"/>
        <end position="130"/>
    </location>
</feature>
<accession>A0A9D1JB43</accession>
<evidence type="ECO:0000259" key="12">
    <source>
        <dbReference type="PROSITE" id="PS50109"/>
    </source>
</evidence>
<evidence type="ECO:0000256" key="8">
    <source>
        <dbReference type="ARBA" id="ARBA00023012"/>
    </source>
</evidence>
<keyword evidence="11" id="KW-1133">Transmembrane helix</keyword>
<evidence type="ECO:0000256" key="2">
    <source>
        <dbReference type="ARBA" id="ARBA00004651"/>
    </source>
</evidence>
<feature type="transmembrane region" description="Helical" evidence="11">
    <location>
        <begin position="12"/>
        <end position="32"/>
    </location>
</feature>
<dbReference type="SUPFAM" id="SSF55874">
    <property type="entry name" value="ATPase domain of HSP90 chaperone/DNA topoisomerase II/histidine kinase"/>
    <property type="match status" value="1"/>
</dbReference>
<dbReference type="GO" id="GO:0000155">
    <property type="term" value="F:phosphorelay sensor kinase activity"/>
    <property type="evidence" value="ECO:0007669"/>
    <property type="project" value="InterPro"/>
</dbReference>
<dbReference type="GO" id="GO:0005886">
    <property type="term" value="C:plasma membrane"/>
    <property type="evidence" value="ECO:0007669"/>
    <property type="project" value="UniProtKB-SubCell"/>
</dbReference>
<evidence type="ECO:0000313" key="14">
    <source>
        <dbReference type="Proteomes" id="UP000823912"/>
    </source>
</evidence>
<keyword evidence="8" id="KW-0902">Two-component regulatory system</keyword>
<dbReference type="PANTHER" id="PTHR44936:SF9">
    <property type="entry name" value="SENSOR PROTEIN CREC"/>
    <property type="match status" value="1"/>
</dbReference>
<keyword evidence="4" id="KW-1003">Cell membrane</keyword>
<keyword evidence="11" id="KW-0812">Transmembrane</keyword>
<reference evidence="13" key="2">
    <citation type="journal article" date="2021" name="PeerJ">
        <title>Extensive microbial diversity within the chicken gut microbiome revealed by metagenomics and culture.</title>
        <authorList>
            <person name="Gilroy R."/>
            <person name="Ravi A."/>
            <person name="Getino M."/>
            <person name="Pursley I."/>
            <person name="Horton D.L."/>
            <person name="Alikhan N.F."/>
            <person name="Baker D."/>
            <person name="Gharbi K."/>
            <person name="Hall N."/>
            <person name="Watson M."/>
            <person name="Adriaenssens E.M."/>
            <person name="Foster-Nyarko E."/>
            <person name="Jarju S."/>
            <person name="Secka A."/>
            <person name="Antonio M."/>
            <person name="Oren A."/>
            <person name="Chaudhuri R.R."/>
            <person name="La Ragione R."/>
            <person name="Hildebrand F."/>
            <person name="Pallen M.J."/>
        </authorList>
    </citation>
    <scope>NUCLEOTIDE SEQUENCE</scope>
    <source>
        <strain evidence="13">ChiSjej5B23-6657</strain>
    </source>
</reference>
<dbReference type="Gene3D" id="3.30.565.10">
    <property type="entry name" value="Histidine kinase-like ATPase, C-terminal domain"/>
    <property type="match status" value="1"/>
</dbReference>
<dbReference type="GO" id="GO:0006304">
    <property type="term" value="P:DNA modification"/>
    <property type="evidence" value="ECO:0007669"/>
    <property type="project" value="InterPro"/>
</dbReference>
<feature type="domain" description="Histidine kinase" evidence="12">
    <location>
        <begin position="126"/>
        <end position="332"/>
    </location>
</feature>
<evidence type="ECO:0000256" key="5">
    <source>
        <dbReference type="ARBA" id="ARBA00022553"/>
    </source>
</evidence>
<comment type="caution">
    <text evidence="13">The sequence shown here is derived from an EMBL/GenBank/DDBJ whole genome shotgun (WGS) entry which is preliminary data.</text>
</comment>
<gene>
    <name evidence="13" type="ORF">IAA55_07380</name>
</gene>
<evidence type="ECO:0000256" key="10">
    <source>
        <dbReference type="SAM" id="Coils"/>
    </source>
</evidence>
<evidence type="ECO:0000256" key="4">
    <source>
        <dbReference type="ARBA" id="ARBA00022475"/>
    </source>
</evidence>
<dbReference type="EC" id="2.7.13.3" evidence="3"/>
<dbReference type="PRINTS" id="PR00344">
    <property type="entry name" value="BCTRLSENSOR"/>
</dbReference>
<organism evidence="13 14">
    <name type="scientific">Candidatus Pullilachnospira gallistercoris</name>
    <dbReference type="NCBI Taxonomy" id="2840911"/>
    <lineage>
        <taxon>Bacteria</taxon>
        <taxon>Bacillati</taxon>
        <taxon>Bacillota</taxon>
        <taxon>Clostridia</taxon>
        <taxon>Lachnospirales</taxon>
        <taxon>Lachnospiraceae</taxon>
        <taxon>Lachnospiraceae incertae sedis</taxon>
        <taxon>Candidatus Pullilachnospira</taxon>
    </lineage>
</organism>
<dbReference type="InterPro" id="IPR004358">
    <property type="entry name" value="Sig_transdc_His_kin-like_C"/>
</dbReference>
<comment type="catalytic activity">
    <reaction evidence="1">
        <text>ATP + protein L-histidine = ADP + protein N-phospho-L-histidine.</text>
        <dbReference type="EC" id="2.7.13.3"/>
    </reaction>
</comment>
<dbReference type="PROSITE" id="PS50109">
    <property type="entry name" value="HIS_KIN"/>
    <property type="match status" value="1"/>
</dbReference>
<keyword evidence="9" id="KW-0843">Virulence</keyword>
<dbReference type="SMART" id="SM00387">
    <property type="entry name" value="HATPase_c"/>
    <property type="match status" value="1"/>
</dbReference>
<dbReference type="InterPro" id="IPR050980">
    <property type="entry name" value="2C_sensor_his_kinase"/>
</dbReference>
<dbReference type="Pfam" id="PF02518">
    <property type="entry name" value="HATPase_c"/>
    <property type="match status" value="1"/>
</dbReference>
<evidence type="ECO:0000256" key="9">
    <source>
        <dbReference type="ARBA" id="ARBA00023026"/>
    </source>
</evidence>
<keyword evidence="5" id="KW-0597">Phosphoprotein</keyword>
<dbReference type="EMBL" id="DVHM01000116">
    <property type="protein sequence ID" value="HIR71087.1"/>
    <property type="molecule type" value="Genomic_DNA"/>
</dbReference>
<keyword evidence="6" id="KW-0808">Transferase</keyword>